<evidence type="ECO:0000256" key="6">
    <source>
        <dbReference type="ARBA" id="ARBA00022801"/>
    </source>
</evidence>
<keyword evidence="5 11" id="KW-0479">Metal-binding</keyword>
<sequence>MVGFTKLLSFVFLALSASAAPLAPAAKHATHRLRQIRDVKVETYHPKTTYQTFGKNGKETPQGFAENSLEDSTRSFVSSELGVESDKVKYTSGYTSKKDGSVSYSYARQMHDGVSFVNAVANVAYKNGKVIAFGSSFVDTSNIADSKPSIDVESVIPDIESKLGGTFNGFKDLKYLSKQDGSVALTHSVQIQNAKDNSWFEAYVDAHTGELLSLVDFVADATYTVLPITKQNLEEGQEELKDPEDEDSSPSGWSTDGATSGNNVVAYIDDEDNTATTFSKEYDVSKAPSASVNQDAARTNAFYLSNKVHDILYKYGFTEEAFNFQDDNFGNGGEGGDPVLISVQSSDGTDNANFATPPDGQSGQCNMFLWDYTDPLRDGSLENDIPVHELTHGLTNRLTGGGTGTCLQTTESGGLGEGWSDAVAAWTEQTDEEVKDFTMGSYVVDDPAGIRSYPYSTDEKVNPQRYSTVASQEEVHAIGEVWANTLYNVYAALVKELGFSKTAQEDASGKEGNVVYLHLLVDALALQPCNPTFTDARDAWIQADENRYDGANKCTLWNAFASRGLGVDAADYKDSDAVPDDC</sequence>
<keyword evidence="9 12" id="KW-0865">Zymogen</keyword>
<dbReference type="GO" id="GO:0008270">
    <property type="term" value="F:zinc ion binding"/>
    <property type="evidence" value="ECO:0007669"/>
    <property type="project" value="InterPro"/>
</dbReference>
<evidence type="ECO:0000313" key="15">
    <source>
        <dbReference type="Proteomes" id="UP000054007"/>
    </source>
</evidence>
<dbReference type="AlphaFoldDB" id="A0A0D7B5T9"/>
<evidence type="ECO:0000313" key="14">
    <source>
        <dbReference type="EMBL" id="KIY64881.1"/>
    </source>
</evidence>
<dbReference type="GO" id="GO:0006508">
    <property type="term" value="P:proteolysis"/>
    <property type="evidence" value="ECO:0007669"/>
    <property type="project" value="UniProtKB-KW"/>
</dbReference>
<dbReference type="EC" id="3.4.24.-" evidence="12"/>
<feature type="chain" id="PRO_5009360488" description="Extracellular metalloproteinase" evidence="12">
    <location>
        <begin position="20"/>
        <end position="582"/>
    </location>
</feature>
<feature type="binding site" evidence="11">
    <location>
        <position position="417"/>
    </location>
    <ligand>
        <name>Zn(2+)</name>
        <dbReference type="ChEBI" id="CHEBI:29105"/>
        <note>catalytic</note>
    </ligand>
</feature>
<reference evidence="14 15" key="1">
    <citation type="journal article" date="2015" name="Fungal Genet. Biol.">
        <title>Evolution of novel wood decay mechanisms in Agaricales revealed by the genome sequences of Fistulina hepatica and Cylindrobasidium torrendii.</title>
        <authorList>
            <person name="Floudas D."/>
            <person name="Held B.W."/>
            <person name="Riley R."/>
            <person name="Nagy L.G."/>
            <person name="Koehler G."/>
            <person name="Ransdell A.S."/>
            <person name="Younus H."/>
            <person name="Chow J."/>
            <person name="Chiniquy J."/>
            <person name="Lipzen A."/>
            <person name="Tritt A."/>
            <person name="Sun H."/>
            <person name="Haridas S."/>
            <person name="LaButti K."/>
            <person name="Ohm R.A."/>
            <person name="Kues U."/>
            <person name="Blanchette R.A."/>
            <person name="Grigoriev I.V."/>
            <person name="Minto R.E."/>
            <person name="Hibbett D.S."/>
        </authorList>
    </citation>
    <scope>NUCLEOTIDE SEQUENCE [LARGE SCALE GENOMIC DNA]</scope>
    <source>
        <strain evidence="14 15">FP15055 ss-10</strain>
    </source>
</reference>
<keyword evidence="12" id="KW-0732">Signal</keyword>
<dbReference type="Gene3D" id="1.10.390.10">
    <property type="entry name" value="Neutral Protease Domain 2"/>
    <property type="match status" value="1"/>
</dbReference>
<evidence type="ECO:0000256" key="4">
    <source>
        <dbReference type="ARBA" id="ARBA00022670"/>
    </source>
</evidence>
<organism evidence="14 15">
    <name type="scientific">Cylindrobasidium torrendii FP15055 ss-10</name>
    <dbReference type="NCBI Taxonomy" id="1314674"/>
    <lineage>
        <taxon>Eukaryota</taxon>
        <taxon>Fungi</taxon>
        <taxon>Dikarya</taxon>
        <taxon>Basidiomycota</taxon>
        <taxon>Agaricomycotina</taxon>
        <taxon>Agaricomycetes</taxon>
        <taxon>Agaricomycetidae</taxon>
        <taxon>Agaricales</taxon>
        <taxon>Marasmiineae</taxon>
        <taxon>Physalacriaceae</taxon>
        <taxon>Cylindrobasidium</taxon>
    </lineage>
</organism>
<evidence type="ECO:0000256" key="1">
    <source>
        <dbReference type="ARBA" id="ARBA00004613"/>
    </source>
</evidence>
<keyword evidence="15" id="KW-1185">Reference proteome</keyword>
<evidence type="ECO:0000256" key="3">
    <source>
        <dbReference type="ARBA" id="ARBA00022525"/>
    </source>
</evidence>
<feature type="signal peptide" evidence="12">
    <location>
        <begin position="1"/>
        <end position="19"/>
    </location>
</feature>
<feature type="binding site" evidence="11">
    <location>
        <position position="388"/>
    </location>
    <ligand>
        <name>Zn(2+)</name>
        <dbReference type="ChEBI" id="CHEBI:29105"/>
        <note>catalytic</note>
    </ligand>
</feature>
<evidence type="ECO:0000256" key="12">
    <source>
        <dbReference type="RuleBase" id="RU364017"/>
    </source>
</evidence>
<proteinExistence type="inferred from homology"/>
<name>A0A0D7B5T9_9AGAR</name>
<dbReference type="PANTHER" id="PTHR33478:SF1">
    <property type="entry name" value="EXTRACELLULAR METALLOPROTEINASE MEP"/>
    <property type="match status" value="1"/>
</dbReference>
<feature type="region of interest" description="Disordered" evidence="13">
    <location>
        <begin position="235"/>
        <end position="263"/>
    </location>
</feature>
<evidence type="ECO:0000256" key="2">
    <source>
        <dbReference type="ARBA" id="ARBA00006006"/>
    </source>
</evidence>
<dbReference type="InterPro" id="IPR001842">
    <property type="entry name" value="Peptidase_M36"/>
</dbReference>
<dbReference type="Pfam" id="PF02128">
    <property type="entry name" value="Peptidase_M36"/>
    <property type="match status" value="1"/>
</dbReference>
<comment type="subcellular location">
    <subcellularLocation>
        <location evidence="1 12">Secreted</location>
    </subcellularLocation>
</comment>
<keyword evidence="8 12" id="KW-0482">Metalloprotease</keyword>
<dbReference type="CDD" id="cd09596">
    <property type="entry name" value="M36"/>
    <property type="match status" value="1"/>
</dbReference>
<dbReference type="PRINTS" id="PR00999">
    <property type="entry name" value="FUNGALYSIN"/>
</dbReference>
<dbReference type="PANTHER" id="PTHR33478">
    <property type="entry name" value="EXTRACELLULAR METALLOPROTEINASE MEP"/>
    <property type="match status" value="1"/>
</dbReference>
<evidence type="ECO:0000256" key="8">
    <source>
        <dbReference type="ARBA" id="ARBA00023049"/>
    </source>
</evidence>
<dbReference type="SUPFAM" id="SSF55486">
    <property type="entry name" value="Metalloproteases ('zincins'), catalytic domain"/>
    <property type="match status" value="1"/>
</dbReference>
<evidence type="ECO:0000256" key="13">
    <source>
        <dbReference type="SAM" id="MobiDB-lite"/>
    </source>
</evidence>
<dbReference type="InterPro" id="IPR050371">
    <property type="entry name" value="Fungal_virulence_M36"/>
</dbReference>
<feature type="compositionally biased region" description="Acidic residues" evidence="13">
    <location>
        <begin position="235"/>
        <end position="248"/>
    </location>
</feature>
<accession>A0A0D7B5T9</accession>
<comment type="cofactor">
    <cofactor evidence="11">
        <name>Zn(2+)</name>
        <dbReference type="ChEBI" id="CHEBI:29105"/>
    </cofactor>
    <text evidence="11">Binds 1 zinc ion per subunit.</text>
</comment>
<gene>
    <name evidence="14" type="ORF">CYLTODRAFT_401264</name>
</gene>
<evidence type="ECO:0000256" key="10">
    <source>
        <dbReference type="PIRSR" id="PIRSR601842-1"/>
    </source>
</evidence>
<feature type="binding site" evidence="11">
    <location>
        <position position="392"/>
    </location>
    <ligand>
        <name>Zn(2+)</name>
        <dbReference type="ChEBI" id="CHEBI:29105"/>
        <note>catalytic</note>
    </ligand>
</feature>
<keyword evidence="3 12" id="KW-0964">Secreted</keyword>
<feature type="active site" evidence="10">
    <location>
        <position position="389"/>
    </location>
</feature>
<dbReference type="InterPro" id="IPR027268">
    <property type="entry name" value="Peptidase_M4/M1_CTD_sf"/>
</dbReference>
<evidence type="ECO:0000256" key="11">
    <source>
        <dbReference type="PIRSR" id="PIRSR601842-2"/>
    </source>
</evidence>
<keyword evidence="7 11" id="KW-0862">Zinc</keyword>
<keyword evidence="4 12" id="KW-0645">Protease</keyword>
<dbReference type="GO" id="GO:0005615">
    <property type="term" value="C:extracellular space"/>
    <property type="evidence" value="ECO:0007669"/>
    <property type="project" value="InterPro"/>
</dbReference>
<dbReference type="OrthoDB" id="3227768at2759"/>
<comment type="similarity">
    <text evidence="2 12">Belongs to the peptidase M36 family.</text>
</comment>
<dbReference type="EMBL" id="KN880614">
    <property type="protein sequence ID" value="KIY64881.1"/>
    <property type="molecule type" value="Genomic_DNA"/>
</dbReference>
<dbReference type="Proteomes" id="UP000054007">
    <property type="component" value="Unassembled WGS sequence"/>
</dbReference>
<feature type="compositionally biased region" description="Polar residues" evidence="13">
    <location>
        <begin position="249"/>
        <end position="263"/>
    </location>
</feature>
<dbReference type="GO" id="GO:0004222">
    <property type="term" value="F:metalloendopeptidase activity"/>
    <property type="evidence" value="ECO:0007669"/>
    <property type="project" value="InterPro"/>
</dbReference>
<keyword evidence="6 12" id="KW-0378">Hydrolase</keyword>
<protein>
    <recommendedName>
        <fullName evidence="12">Extracellular metalloproteinase</fullName>
        <ecNumber evidence="12">3.4.24.-</ecNumber>
    </recommendedName>
    <alternativeName>
        <fullName evidence="12">Fungalysin</fullName>
    </alternativeName>
</protein>
<evidence type="ECO:0000256" key="9">
    <source>
        <dbReference type="ARBA" id="ARBA00023145"/>
    </source>
</evidence>
<feature type="binding site" evidence="11">
    <location>
        <position position="220"/>
    </location>
    <ligand>
        <name>Zn(2+)</name>
        <dbReference type="ChEBI" id="CHEBI:29105"/>
        <note>catalytic</note>
    </ligand>
</feature>
<dbReference type="Gene3D" id="3.10.170.10">
    <property type="match status" value="1"/>
</dbReference>
<evidence type="ECO:0000256" key="5">
    <source>
        <dbReference type="ARBA" id="ARBA00022723"/>
    </source>
</evidence>
<evidence type="ECO:0000256" key="7">
    <source>
        <dbReference type="ARBA" id="ARBA00022833"/>
    </source>
</evidence>